<proteinExistence type="predicted"/>
<name>A0A7S3FZY3_9EUKA</name>
<gene>
    <name evidence="2" type="ORF">PBIL07802_LOCUS2667</name>
</gene>
<protein>
    <submittedName>
        <fullName evidence="2">Uncharacterized protein</fullName>
    </submittedName>
</protein>
<feature type="region of interest" description="Disordered" evidence="1">
    <location>
        <begin position="1"/>
        <end position="107"/>
    </location>
</feature>
<sequence>MDARRTKTQRTAFSTSASSHAAVKKNIAMSSNGFGSGARSPTRSSAPAAKRVPSRSPTRVKAMSVEQQLRNGNSKDGPTQGDYLRAAKARRQQGLASRQNFEGEPRL</sequence>
<evidence type="ECO:0000313" key="2">
    <source>
        <dbReference type="EMBL" id="CAE0240508.1"/>
    </source>
</evidence>
<feature type="compositionally biased region" description="Polar residues" evidence="1">
    <location>
        <begin position="65"/>
        <end position="77"/>
    </location>
</feature>
<accession>A0A7S3FZY3</accession>
<evidence type="ECO:0000256" key="1">
    <source>
        <dbReference type="SAM" id="MobiDB-lite"/>
    </source>
</evidence>
<feature type="compositionally biased region" description="Low complexity" evidence="1">
    <location>
        <begin position="37"/>
        <end position="49"/>
    </location>
</feature>
<dbReference type="AlphaFoldDB" id="A0A7S3FZY3"/>
<feature type="compositionally biased region" description="Low complexity" evidence="1">
    <location>
        <begin position="11"/>
        <end position="21"/>
    </location>
</feature>
<reference evidence="2" key="1">
    <citation type="submission" date="2021-01" db="EMBL/GenBank/DDBJ databases">
        <authorList>
            <person name="Corre E."/>
            <person name="Pelletier E."/>
            <person name="Niang G."/>
            <person name="Scheremetjew M."/>
            <person name="Finn R."/>
            <person name="Kale V."/>
            <person name="Holt S."/>
            <person name="Cochrane G."/>
            <person name="Meng A."/>
            <person name="Brown T."/>
            <person name="Cohen L."/>
        </authorList>
    </citation>
    <scope>NUCLEOTIDE SEQUENCE</scope>
    <source>
        <strain evidence="2">NIES-2562</strain>
    </source>
</reference>
<organism evidence="2">
    <name type="scientific">Palpitomonas bilix</name>
    <dbReference type="NCBI Taxonomy" id="652834"/>
    <lineage>
        <taxon>Eukaryota</taxon>
        <taxon>Eukaryota incertae sedis</taxon>
    </lineage>
</organism>
<dbReference type="EMBL" id="HBIB01004426">
    <property type="protein sequence ID" value="CAE0240508.1"/>
    <property type="molecule type" value="Transcribed_RNA"/>
</dbReference>